<dbReference type="EMBL" id="JFHE01000001">
    <property type="protein sequence ID" value="KDR37448.1"/>
    <property type="molecule type" value="Genomic_DNA"/>
</dbReference>
<reference evidence="13" key="1">
    <citation type="journal article" date="2014" name="Int. J. Syst. Evol. Microbiol.">
        <title>Complete genome of a new Firmicutes species belonging to the dominant human colonic microbiota ('Ruminococcus bicirculans') reveals two chromosomes and a selective capacity to utilize plant glucans.</title>
        <authorList>
            <consortium name="NISC Comparative Sequencing Program"/>
            <person name="Wegmann U."/>
            <person name="Louis P."/>
            <person name="Goesmann A."/>
            <person name="Henrissat B."/>
            <person name="Duncan S.H."/>
            <person name="Flint H.J."/>
        </authorList>
    </citation>
    <scope>NUCLEOTIDE SEQUENCE</scope>
    <source>
        <strain evidence="13">CGMCC 1.11013</strain>
    </source>
</reference>
<accession>A0A069P9U6</accession>
<dbReference type="InterPro" id="IPR013525">
    <property type="entry name" value="ABC2_TM"/>
</dbReference>
<dbReference type="PANTHER" id="PTHR30413">
    <property type="entry name" value="INNER MEMBRANE TRANSPORT PERMEASE"/>
    <property type="match status" value="1"/>
</dbReference>
<dbReference type="GO" id="GO:0015920">
    <property type="term" value="P:lipopolysaccharide transport"/>
    <property type="evidence" value="ECO:0007669"/>
    <property type="project" value="TreeGrafter"/>
</dbReference>
<dbReference type="PANTHER" id="PTHR30413:SF10">
    <property type="entry name" value="CAPSULE POLYSACCHARIDE EXPORT INNER-MEMBRANE PROTEIN CTRC"/>
    <property type="match status" value="1"/>
</dbReference>
<evidence type="ECO:0000256" key="9">
    <source>
        <dbReference type="ARBA" id="ARBA00023047"/>
    </source>
</evidence>
<dbReference type="eggNOG" id="COG1682">
    <property type="taxonomic scope" value="Bacteria"/>
</dbReference>
<dbReference type="InterPro" id="IPR000412">
    <property type="entry name" value="ABC_2_transport"/>
</dbReference>
<evidence type="ECO:0000256" key="4">
    <source>
        <dbReference type="ARBA" id="ARBA00022475"/>
    </source>
</evidence>
<evidence type="ECO:0000256" key="3">
    <source>
        <dbReference type="ARBA" id="ARBA00022448"/>
    </source>
</evidence>
<evidence type="ECO:0000313" key="15">
    <source>
        <dbReference type="Proteomes" id="UP000027439"/>
    </source>
</evidence>
<gene>
    <name evidence="14" type="ORF">BG57_02285</name>
    <name evidence="13" type="ORF">GCM10010985_24760</name>
</gene>
<comment type="similarity">
    <text evidence="2 11">Belongs to the ABC-2 integral membrane protein family.</text>
</comment>
<feature type="domain" description="ABC transmembrane type-2" evidence="12">
    <location>
        <begin position="40"/>
        <end position="265"/>
    </location>
</feature>
<dbReference type="Proteomes" id="UP000027439">
    <property type="component" value="Unassembled WGS sequence"/>
</dbReference>
<feature type="transmembrane region" description="Helical" evidence="11">
    <location>
        <begin position="39"/>
        <end position="64"/>
    </location>
</feature>
<dbReference type="Proteomes" id="UP000597138">
    <property type="component" value="Unassembled WGS sequence"/>
</dbReference>
<dbReference type="GO" id="GO:0043190">
    <property type="term" value="C:ATP-binding cassette (ABC) transporter complex"/>
    <property type="evidence" value="ECO:0007669"/>
    <property type="project" value="InterPro"/>
</dbReference>
<keyword evidence="16" id="KW-1185">Reference proteome</keyword>
<reference evidence="16" key="3">
    <citation type="journal article" date="2019" name="Int. J. Syst. Evol. Microbiol.">
        <title>The Global Catalogue of Microorganisms (GCM) 10K type strain sequencing project: providing services to taxonomists for standard genome sequencing and annotation.</title>
        <authorList>
            <consortium name="The Broad Institute Genomics Platform"/>
            <consortium name="The Broad Institute Genome Sequencing Center for Infectious Disease"/>
            <person name="Wu L."/>
            <person name="Ma J."/>
        </authorList>
    </citation>
    <scope>NUCLEOTIDE SEQUENCE [LARGE SCALE GENOMIC DNA]</scope>
    <source>
        <strain evidence="16">CGMCC 1.11013</strain>
    </source>
</reference>
<dbReference type="GO" id="GO:0015774">
    <property type="term" value="P:polysaccharide transport"/>
    <property type="evidence" value="ECO:0007669"/>
    <property type="project" value="UniProtKB-KW"/>
</dbReference>
<dbReference type="EMBL" id="BMEG01000003">
    <property type="protein sequence ID" value="GGD69316.1"/>
    <property type="molecule type" value="Genomic_DNA"/>
</dbReference>
<reference evidence="14 15" key="2">
    <citation type="submission" date="2014-03" db="EMBL/GenBank/DDBJ databases">
        <title>Draft Genome Sequences of Four Burkholderia Strains.</title>
        <authorList>
            <person name="Liu X.Y."/>
            <person name="Li C.X."/>
            <person name="Xu J.H."/>
        </authorList>
    </citation>
    <scope>NUCLEOTIDE SEQUENCE [LARGE SCALE GENOMIC DNA]</scope>
    <source>
        <strain evidence="14 15">R27</strain>
    </source>
</reference>
<dbReference type="PRINTS" id="PR00164">
    <property type="entry name" value="ABC2TRNSPORT"/>
</dbReference>
<proteinExistence type="inferred from homology"/>
<keyword evidence="6 11" id="KW-0812">Transmembrane</keyword>
<organism evidence="14 15">
    <name type="scientific">Caballeronia grimmiae</name>
    <dbReference type="NCBI Taxonomy" id="1071679"/>
    <lineage>
        <taxon>Bacteria</taxon>
        <taxon>Pseudomonadati</taxon>
        <taxon>Pseudomonadota</taxon>
        <taxon>Betaproteobacteria</taxon>
        <taxon>Burkholderiales</taxon>
        <taxon>Burkholderiaceae</taxon>
        <taxon>Caballeronia</taxon>
    </lineage>
</organism>
<name>A0A069P9U6_9BURK</name>
<dbReference type="OrthoDB" id="9786910at2"/>
<feature type="transmembrane region" description="Helical" evidence="11">
    <location>
        <begin position="188"/>
        <end position="206"/>
    </location>
</feature>
<evidence type="ECO:0000256" key="8">
    <source>
        <dbReference type="ARBA" id="ARBA00022989"/>
    </source>
</evidence>
<keyword evidence="8 11" id="KW-1133">Transmembrane helix</keyword>
<dbReference type="GO" id="GO:0140359">
    <property type="term" value="F:ABC-type transporter activity"/>
    <property type="evidence" value="ECO:0007669"/>
    <property type="project" value="InterPro"/>
</dbReference>
<reference evidence="13" key="4">
    <citation type="submission" date="2024-05" db="EMBL/GenBank/DDBJ databases">
        <authorList>
            <person name="Sun Q."/>
            <person name="Zhou Y."/>
        </authorList>
    </citation>
    <scope>NUCLEOTIDE SEQUENCE</scope>
    <source>
        <strain evidence="13">CGMCC 1.11013</strain>
    </source>
</reference>
<keyword evidence="9" id="KW-0625">Polysaccharide transport</keyword>
<dbReference type="STRING" id="1071679.BG57_02285"/>
<evidence type="ECO:0000256" key="5">
    <source>
        <dbReference type="ARBA" id="ARBA00022597"/>
    </source>
</evidence>
<evidence type="ECO:0000256" key="7">
    <source>
        <dbReference type="ARBA" id="ARBA00022903"/>
    </source>
</evidence>
<comment type="caution">
    <text evidence="14">The sequence shown here is derived from an EMBL/GenBank/DDBJ whole genome shotgun (WGS) entry which is preliminary data.</text>
</comment>
<keyword evidence="4 11" id="KW-1003">Cell membrane</keyword>
<protein>
    <recommendedName>
        <fullName evidence="11">Transport permease protein</fullName>
    </recommendedName>
</protein>
<feature type="transmembrane region" description="Helical" evidence="11">
    <location>
        <begin position="244"/>
        <end position="262"/>
    </location>
</feature>
<keyword evidence="3 11" id="KW-0813">Transport</keyword>
<dbReference type="PROSITE" id="PS51012">
    <property type="entry name" value="ABC_TM2"/>
    <property type="match status" value="1"/>
</dbReference>
<evidence type="ECO:0000256" key="1">
    <source>
        <dbReference type="ARBA" id="ARBA00004651"/>
    </source>
</evidence>
<feature type="transmembrane region" description="Helical" evidence="11">
    <location>
        <begin position="152"/>
        <end position="176"/>
    </location>
</feature>
<keyword evidence="7" id="KW-0972">Capsule biogenesis/degradation</keyword>
<evidence type="ECO:0000313" key="13">
    <source>
        <dbReference type="EMBL" id="GGD69316.1"/>
    </source>
</evidence>
<evidence type="ECO:0000259" key="12">
    <source>
        <dbReference type="PROSITE" id="PS51012"/>
    </source>
</evidence>
<evidence type="ECO:0000256" key="2">
    <source>
        <dbReference type="ARBA" id="ARBA00007783"/>
    </source>
</evidence>
<sequence>MSRYSYRNPLAVIDSLVSQRALIYQFVKREVSGRYKGSFLGLFWSFVNPLLLLSVYTFVFGVVFKSKWRPASTSHFEFAVVMFVGVLTHGLLAECINRAPGMIVANTNYVKRVVFPLETLTWITIGTALFHTFIASLILIGGILLWQQHLPISALAVPLILVPYVLLIAGVTWFLMSLGVFLRDIGQLMSIVTSLLMFLSPVFYPTTSVPEELRFLIEWNPLTFVIEQLRNALIWGNPLDWLGILKYFVFGYIAAWFGYAWFQRTRGGFADIL</sequence>
<dbReference type="Pfam" id="PF01061">
    <property type="entry name" value="ABC2_membrane"/>
    <property type="match status" value="1"/>
</dbReference>
<dbReference type="RefSeq" id="WP_035959785.1">
    <property type="nucleotide sequence ID" value="NZ_BMEG01000003.1"/>
</dbReference>
<feature type="transmembrane region" description="Helical" evidence="11">
    <location>
        <begin position="120"/>
        <end position="146"/>
    </location>
</feature>
<evidence type="ECO:0000256" key="10">
    <source>
        <dbReference type="ARBA" id="ARBA00023136"/>
    </source>
</evidence>
<evidence type="ECO:0000313" key="16">
    <source>
        <dbReference type="Proteomes" id="UP000597138"/>
    </source>
</evidence>
<keyword evidence="5" id="KW-0762">Sugar transport</keyword>
<dbReference type="InterPro" id="IPR047817">
    <property type="entry name" value="ABC2_TM_bact-type"/>
</dbReference>
<dbReference type="AlphaFoldDB" id="A0A069P9U6"/>
<evidence type="ECO:0000313" key="14">
    <source>
        <dbReference type="EMBL" id="KDR37448.1"/>
    </source>
</evidence>
<evidence type="ECO:0000256" key="11">
    <source>
        <dbReference type="RuleBase" id="RU361157"/>
    </source>
</evidence>
<comment type="subcellular location">
    <subcellularLocation>
        <location evidence="11">Cell inner membrane</location>
        <topology evidence="11">Multi-pass membrane protein</topology>
    </subcellularLocation>
    <subcellularLocation>
        <location evidence="1">Cell membrane</location>
        <topology evidence="1">Multi-pass membrane protein</topology>
    </subcellularLocation>
</comment>
<dbReference type="PIRSF" id="PIRSF006648">
    <property type="entry name" value="DrrB"/>
    <property type="match status" value="1"/>
</dbReference>
<keyword evidence="10 11" id="KW-0472">Membrane</keyword>
<feature type="transmembrane region" description="Helical" evidence="11">
    <location>
        <begin position="76"/>
        <end position="99"/>
    </location>
</feature>
<evidence type="ECO:0000256" key="6">
    <source>
        <dbReference type="ARBA" id="ARBA00022692"/>
    </source>
</evidence>